<comment type="caution">
    <text evidence="1">The sequence shown here is derived from an EMBL/GenBank/DDBJ whole genome shotgun (WGS) entry which is preliminary data.</text>
</comment>
<dbReference type="Pfam" id="PF10050">
    <property type="entry name" value="DUF2284"/>
    <property type="match status" value="1"/>
</dbReference>
<dbReference type="OrthoDB" id="73362at2157"/>
<organism evidence="1 2">
    <name type="scientific">Methanofollis fontis</name>
    <dbReference type="NCBI Taxonomy" id="2052832"/>
    <lineage>
        <taxon>Archaea</taxon>
        <taxon>Methanobacteriati</taxon>
        <taxon>Methanobacteriota</taxon>
        <taxon>Stenosarchaea group</taxon>
        <taxon>Methanomicrobia</taxon>
        <taxon>Methanomicrobiales</taxon>
        <taxon>Methanomicrobiaceae</taxon>
        <taxon>Methanofollis</taxon>
    </lineage>
</organism>
<keyword evidence="2" id="KW-1185">Reference proteome</keyword>
<accession>A0A483CVR7</accession>
<dbReference type="RefSeq" id="WP_130645972.1">
    <property type="nucleotide sequence ID" value="NZ_PGCL01000001.1"/>
</dbReference>
<evidence type="ECO:0000313" key="1">
    <source>
        <dbReference type="EMBL" id="TAJ45611.1"/>
    </source>
</evidence>
<evidence type="ECO:0000313" key="2">
    <source>
        <dbReference type="Proteomes" id="UP000292580"/>
    </source>
</evidence>
<dbReference type="AlphaFoldDB" id="A0A483CVR7"/>
<reference evidence="1 2" key="1">
    <citation type="submission" date="2017-11" db="EMBL/GenBank/DDBJ databases">
        <title>Isolation and Characterization of Methanofollis Species from Methane Seep Offshore SW Taiwan.</title>
        <authorList>
            <person name="Teng N.-H."/>
            <person name="Lai M.-C."/>
            <person name="Chen S.-C."/>
        </authorList>
    </citation>
    <scope>NUCLEOTIDE SEQUENCE [LARGE SCALE GENOMIC DNA]</scope>
    <source>
        <strain evidence="1 2">FWC-SCC2</strain>
    </source>
</reference>
<dbReference type="EMBL" id="PGCL01000001">
    <property type="protein sequence ID" value="TAJ45611.1"/>
    <property type="molecule type" value="Genomic_DNA"/>
</dbReference>
<name>A0A483CVR7_9EURY</name>
<protein>
    <submittedName>
        <fullName evidence="1">Metal-binding protein</fullName>
    </submittedName>
</protein>
<proteinExistence type="predicted"/>
<sequence>MPGDLDAEIERLIACVERRGAVAAPIRAEEIVVADWVRFKCRYGCKGYAKHLSCPPYSPTPEETRRMVANYETALLLRFDGDPAHPDLRPEDVPEDFHPFFHDLIVWVNGTVHALEKVAFYDGFYKAFGFGAYPCIYCETCIPEECGGTVDPSMKRFCRHADVMRPSMEAAGMDVFATARAAGWNFSPIPCENMVYGRILHGRITSIGLVLLE</sequence>
<dbReference type="Proteomes" id="UP000292580">
    <property type="component" value="Unassembled WGS sequence"/>
</dbReference>
<gene>
    <name evidence="1" type="ORF">CUJ86_02495</name>
</gene>
<dbReference type="InterPro" id="IPR019271">
    <property type="entry name" value="DUF2284_metal-binding"/>
</dbReference>